<gene>
    <name evidence="2" type="ORF">CUNI_LOCUS16655</name>
</gene>
<evidence type="ECO:0000313" key="2">
    <source>
        <dbReference type="EMBL" id="CAG5131097.1"/>
    </source>
</evidence>
<proteinExistence type="predicted"/>
<reference evidence="2" key="1">
    <citation type="submission" date="2021-04" db="EMBL/GenBank/DDBJ databases">
        <authorList>
            <consortium name="Molecular Ecology Group"/>
        </authorList>
    </citation>
    <scope>NUCLEOTIDE SEQUENCE</scope>
</reference>
<accession>A0A8S3ZNG8</accession>
<protein>
    <recommendedName>
        <fullName evidence="1">Peptidase S1 domain-containing protein</fullName>
    </recommendedName>
</protein>
<organism evidence="2 3">
    <name type="scientific">Candidula unifasciata</name>
    <dbReference type="NCBI Taxonomy" id="100452"/>
    <lineage>
        <taxon>Eukaryota</taxon>
        <taxon>Metazoa</taxon>
        <taxon>Spiralia</taxon>
        <taxon>Lophotrochozoa</taxon>
        <taxon>Mollusca</taxon>
        <taxon>Gastropoda</taxon>
        <taxon>Heterobranchia</taxon>
        <taxon>Euthyneura</taxon>
        <taxon>Panpulmonata</taxon>
        <taxon>Eupulmonata</taxon>
        <taxon>Stylommatophora</taxon>
        <taxon>Helicina</taxon>
        <taxon>Helicoidea</taxon>
        <taxon>Geomitridae</taxon>
        <taxon>Candidula</taxon>
    </lineage>
</organism>
<evidence type="ECO:0000259" key="1">
    <source>
        <dbReference type="Pfam" id="PF00089"/>
    </source>
</evidence>
<dbReference type="InterPro" id="IPR009003">
    <property type="entry name" value="Peptidase_S1_PA"/>
</dbReference>
<feature type="non-terminal residue" evidence="2">
    <location>
        <position position="1"/>
    </location>
</feature>
<dbReference type="InterPro" id="IPR001254">
    <property type="entry name" value="Trypsin_dom"/>
</dbReference>
<dbReference type="AlphaFoldDB" id="A0A8S3ZNG8"/>
<feature type="domain" description="Peptidase S1" evidence="1">
    <location>
        <begin position="2"/>
        <end position="57"/>
    </location>
</feature>
<dbReference type="Pfam" id="PF00089">
    <property type="entry name" value="Trypsin"/>
    <property type="match status" value="1"/>
</dbReference>
<dbReference type="GO" id="GO:0004252">
    <property type="term" value="F:serine-type endopeptidase activity"/>
    <property type="evidence" value="ECO:0007669"/>
    <property type="project" value="InterPro"/>
</dbReference>
<feature type="non-terminal residue" evidence="2">
    <location>
        <position position="61"/>
    </location>
</feature>
<dbReference type="SUPFAM" id="SSF50494">
    <property type="entry name" value="Trypsin-like serine proteases"/>
    <property type="match status" value="1"/>
</dbReference>
<keyword evidence="3" id="KW-1185">Reference proteome</keyword>
<name>A0A8S3ZNG8_9EUPU</name>
<comment type="caution">
    <text evidence="2">The sequence shown here is derived from an EMBL/GenBank/DDBJ whole genome shotgun (WGS) entry which is preliminary data.</text>
</comment>
<dbReference type="OrthoDB" id="546450at2759"/>
<dbReference type="InterPro" id="IPR043504">
    <property type="entry name" value="Peptidase_S1_PA_chymotrypsin"/>
</dbReference>
<dbReference type="Proteomes" id="UP000678393">
    <property type="component" value="Unassembled WGS sequence"/>
</dbReference>
<evidence type="ECO:0000313" key="3">
    <source>
        <dbReference type="Proteomes" id="UP000678393"/>
    </source>
</evidence>
<sequence>TTNDYDIALIRIKPFPNGRGIQFNNFVQPICLPDSNTCLLEGSNLIVSGWGWTKPCRTCEQ</sequence>
<dbReference type="Gene3D" id="2.40.10.10">
    <property type="entry name" value="Trypsin-like serine proteases"/>
    <property type="match status" value="1"/>
</dbReference>
<dbReference type="GO" id="GO:0006508">
    <property type="term" value="P:proteolysis"/>
    <property type="evidence" value="ECO:0007669"/>
    <property type="project" value="InterPro"/>
</dbReference>
<dbReference type="EMBL" id="CAJHNH020004458">
    <property type="protein sequence ID" value="CAG5131097.1"/>
    <property type="molecule type" value="Genomic_DNA"/>
</dbReference>